<dbReference type="OrthoDB" id="10254221at2759"/>
<evidence type="ECO:0000256" key="1">
    <source>
        <dbReference type="ARBA" id="ARBA00038376"/>
    </source>
</evidence>
<organism evidence="3 4">
    <name type="scientific">Macrolepiota fuliginosa MF-IS2</name>
    <dbReference type="NCBI Taxonomy" id="1400762"/>
    <lineage>
        <taxon>Eukaryota</taxon>
        <taxon>Fungi</taxon>
        <taxon>Dikarya</taxon>
        <taxon>Basidiomycota</taxon>
        <taxon>Agaricomycotina</taxon>
        <taxon>Agaricomycetes</taxon>
        <taxon>Agaricomycetidae</taxon>
        <taxon>Agaricales</taxon>
        <taxon>Agaricineae</taxon>
        <taxon>Agaricaceae</taxon>
        <taxon>Macrolepiota</taxon>
    </lineage>
</organism>
<evidence type="ECO:0000313" key="4">
    <source>
        <dbReference type="Proteomes" id="UP000807342"/>
    </source>
</evidence>
<dbReference type="Proteomes" id="UP000807342">
    <property type="component" value="Unassembled WGS sequence"/>
</dbReference>
<dbReference type="Pfam" id="PF13460">
    <property type="entry name" value="NAD_binding_10"/>
    <property type="match status" value="1"/>
</dbReference>
<proteinExistence type="inferred from homology"/>
<dbReference type="GO" id="GO:0016646">
    <property type="term" value="F:oxidoreductase activity, acting on the CH-NH group of donors, NAD or NADP as acceptor"/>
    <property type="evidence" value="ECO:0007669"/>
    <property type="project" value="TreeGrafter"/>
</dbReference>
<dbReference type="PANTHER" id="PTHR43355:SF2">
    <property type="entry name" value="FLAVIN REDUCTASE (NADPH)"/>
    <property type="match status" value="1"/>
</dbReference>
<dbReference type="AlphaFoldDB" id="A0A9P5XSJ4"/>
<name>A0A9P5XSJ4_9AGAR</name>
<comment type="similarity">
    <text evidence="1">Belongs to the avfA family.</text>
</comment>
<dbReference type="EMBL" id="MU151051">
    <property type="protein sequence ID" value="KAF9454991.1"/>
    <property type="molecule type" value="Genomic_DNA"/>
</dbReference>
<dbReference type="InterPro" id="IPR036291">
    <property type="entry name" value="NAD(P)-bd_dom_sf"/>
</dbReference>
<dbReference type="PANTHER" id="PTHR43355">
    <property type="entry name" value="FLAVIN REDUCTASE (NADPH)"/>
    <property type="match status" value="1"/>
</dbReference>
<feature type="domain" description="NAD(P)-binding" evidence="2">
    <location>
        <begin position="7"/>
        <end position="190"/>
    </location>
</feature>
<dbReference type="InterPro" id="IPR016040">
    <property type="entry name" value="NAD(P)-bd_dom"/>
</dbReference>
<reference evidence="3" key="1">
    <citation type="submission" date="2020-11" db="EMBL/GenBank/DDBJ databases">
        <authorList>
            <consortium name="DOE Joint Genome Institute"/>
            <person name="Ahrendt S."/>
            <person name="Riley R."/>
            <person name="Andreopoulos W."/>
            <person name="Labutti K."/>
            <person name="Pangilinan J."/>
            <person name="Ruiz-Duenas F.J."/>
            <person name="Barrasa J.M."/>
            <person name="Sanchez-Garcia M."/>
            <person name="Camarero S."/>
            <person name="Miyauchi S."/>
            <person name="Serrano A."/>
            <person name="Linde D."/>
            <person name="Babiker R."/>
            <person name="Drula E."/>
            <person name="Ayuso-Fernandez I."/>
            <person name="Pacheco R."/>
            <person name="Padilla G."/>
            <person name="Ferreira P."/>
            <person name="Barriuso J."/>
            <person name="Kellner H."/>
            <person name="Castanera R."/>
            <person name="Alfaro M."/>
            <person name="Ramirez L."/>
            <person name="Pisabarro A.G."/>
            <person name="Kuo A."/>
            <person name="Tritt A."/>
            <person name="Lipzen A."/>
            <person name="He G."/>
            <person name="Yan M."/>
            <person name="Ng V."/>
            <person name="Cullen D."/>
            <person name="Martin F."/>
            <person name="Rosso M.-N."/>
            <person name="Henrissat B."/>
            <person name="Hibbett D."/>
            <person name="Martinez A.T."/>
            <person name="Grigoriev I.V."/>
        </authorList>
    </citation>
    <scope>NUCLEOTIDE SEQUENCE</scope>
    <source>
        <strain evidence="3">MF-IS2</strain>
    </source>
</reference>
<comment type="caution">
    <text evidence="3">The sequence shown here is derived from an EMBL/GenBank/DDBJ whole genome shotgun (WGS) entry which is preliminary data.</text>
</comment>
<dbReference type="InterPro" id="IPR051606">
    <property type="entry name" value="Polyketide_Oxido-like"/>
</dbReference>
<evidence type="ECO:0000259" key="2">
    <source>
        <dbReference type="Pfam" id="PF13460"/>
    </source>
</evidence>
<dbReference type="SUPFAM" id="SSF51735">
    <property type="entry name" value="NAD(P)-binding Rossmann-fold domains"/>
    <property type="match status" value="1"/>
</dbReference>
<gene>
    <name evidence="3" type="ORF">P691DRAFT_8529</name>
</gene>
<keyword evidence="4" id="KW-1185">Reference proteome</keyword>
<evidence type="ECO:0000313" key="3">
    <source>
        <dbReference type="EMBL" id="KAF9454991.1"/>
    </source>
</evidence>
<sequence length="202" mass="21682">MRFLVLGGTGPCGIHLIRQLLSHYPSSTIVIYARSPHKLPAELSDASNPALVIIKGDLTDKDAVERALEGVDVVLSALGPALGQPKDTPLAKGYELVIDSMHKYGVKRLIALGTTSIVDPADKFSLAYFSMINGVKIGARSAYDDIVAIGDAIRTKGRDLDWTIVRVPILTNSDSTAVVAGYVGDEIENRQWVKKAPLITST</sequence>
<accession>A0A9P5XSJ4</accession>
<dbReference type="Gene3D" id="3.40.50.720">
    <property type="entry name" value="NAD(P)-binding Rossmann-like Domain"/>
    <property type="match status" value="1"/>
</dbReference>
<protein>
    <submittedName>
        <fullName evidence="3">NAD(P)-binding protein</fullName>
    </submittedName>
</protein>